<evidence type="ECO:0000313" key="5">
    <source>
        <dbReference type="Proteomes" id="UP001595690"/>
    </source>
</evidence>
<dbReference type="Gene3D" id="3.40.50.720">
    <property type="entry name" value="NAD(P)-binding Rossmann-like Domain"/>
    <property type="match status" value="1"/>
</dbReference>
<dbReference type="Gene3D" id="3.90.25.10">
    <property type="entry name" value="UDP-galactose 4-epimerase, domain 1"/>
    <property type="match status" value="1"/>
</dbReference>
<dbReference type="CDD" id="cd05251">
    <property type="entry name" value="NmrA_like_SDR_a"/>
    <property type="match status" value="1"/>
</dbReference>
<organism evidence="4 5">
    <name type="scientific">Lentzea rhizosphaerae</name>
    <dbReference type="NCBI Taxonomy" id="2041025"/>
    <lineage>
        <taxon>Bacteria</taxon>
        <taxon>Bacillati</taxon>
        <taxon>Actinomycetota</taxon>
        <taxon>Actinomycetes</taxon>
        <taxon>Pseudonocardiales</taxon>
        <taxon>Pseudonocardiaceae</taxon>
        <taxon>Lentzea</taxon>
    </lineage>
</organism>
<comment type="caution">
    <text evidence="4">The sequence shown here is derived from an EMBL/GenBank/DDBJ whole genome shotgun (WGS) entry which is preliminary data.</text>
</comment>
<protein>
    <submittedName>
        <fullName evidence="4">NmrA/HSCARG family protein</fullName>
    </submittedName>
</protein>
<dbReference type="InterPro" id="IPR036291">
    <property type="entry name" value="NAD(P)-bd_dom_sf"/>
</dbReference>
<proteinExistence type="inferred from homology"/>
<keyword evidence="5" id="KW-1185">Reference proteome</keyword>
<dbReference type="InterPro" id="IPR008030">
    <property type="entry name" value="NmrA-like"/>
</dbReference>
<dbReference type="InterPro" id="IPR051164">
    <property type="entry name" value="NmrA-like_oxidored"/>
</dbReference>
<name>A0ABV8C5K2_9PSEU</name>
<dbReference type="EMBL" id="JBHRZI010000036">
    <property type="protein sequence ID" value="MFC3897234.1"/>
    <property type="molecule type" value="Genomic_DNA"/>
</dbReference>
<gene>
    <name evidence="4" type="ORF">ACFOWZ_37645</name>
</gene>
<dbReference type="PANTHER" id="PTHR42748">
    <property type="entry name" value="NITROGEN METABOLITE REPRESSION PROTEIN NMRA FAMILY MEMBER"/>
    <property type="match status" value="1"/>
</dbReference>
<sequence>MDDTGLIVVTGATGRQGGAVARHLLADGWRVRALTRDPASAAAAALSSSGAEVVRADMDDIATLRPAMAGAQGVFSVQNPMISGLDGEVRQGRAVGDAAAEAGVRHVVYASAGPGVPGTGVGQWDNKLVVREHLESLGLPLTVLRPMAFMELMTDKDFYPPVSMWHLMPKLVGVDRPLPWLCADDVGAVAAKVFAEPGRFVGVEVPLCADVRTIDECRALWRKATGRAPRGFPMPIWLFHRFVGDDLTKMWRWLHANPVVADPSTTRAIVPSAKTVEQWLVQRTYS</sequence>
<dbReference type="RefSeq" id="WP_382378726.1">
    <property type="nucleotide sequence ID" value="NZ_JBHRZI010000036.1"/>
</dbReference>
<dbReference type="Proteomes" id="UP001595690">
    <property type="component" value="Unassembled WGS sequence"/>
</dbReference>
<dbReference type="Pfam" id="PF05368">
    <property type="entry name" value="NmrA"/>
    <property type="match status" value="1"/>
</dbReference>
<comment type="similarity">
    <text evidence="1">Belongs to the NmrA-type oxidoreductase family.</text>
</comment>
<dbReference type="PANTHER" id="PTHR42748:SF7">
    <property type="entry name" value="NMRA LIKE REDOX SENSOR 1-RELATED"/>
    <property type="match status" value="1"/>
</dbReference>
<dbReference type="SUPFAM" id="SSF51735">
    <property type="entry name" value="NAD(P)-binding Rossmann-fold domains"/>
    <property type="match status" value="1"/>
</dbReference>
<evidence type="ECO:0000256" key="2">
    <source>
        <dbReference type="ARBA" id="ARBA00022857"/>
    </source>
</evidence>
<evidence type="ECO:0000259" key="3">
    <source>
        <dbReference type="Pfam" id="PF05368"/>
    </source>
</evidence>
<reference evidence="5" key="1">
    <citation type="journal article" date="2019" name="Int. J. Syst. Evol. Microbiol.">
        <title>The Global Catalogue of Microorganisms (GCM) 10K type strain sequencing project: providing services to taxonomists for standard genome sequencing and annotation.</title>
        <authorList>
            <consortium name="The Broad Institute Genomics Platform"/>
            <consortium name="The Broad Institute Genome Sequencing Center for Infectious Disease"/>
            <person name="Wu L."/>
            <person name="Ma J."/>
        </authorList>
    </citation>
    <scope>NUCLEOTIDE SEQUENCE [LARGE SCALE GENOMIC DNA]</scope>
    <source>
        <strain evidence="5">CGMCC 4.7405</strain>
    </source>
</reference>
<accession>A0ABV8C5K2</accession>
<evidence type="ECO:0000313" key="4">
    <source>
        <dbReference type="EMBL" id="MFC3897234.1"/>
    </source>
</evidence>
<keyword evidence="2" id="KW-0521">NADP</keyword>
<feature type="domain" description="NmrA-like" evidence="3">
    <location>
        <begin position="4"/>
        <end position="256"/>
    </location>
</feature>
<evidence type="ECO:0000256" key="1">
    <source>
        <dbReference type="ARBA" id="ARBA00006328"/>
    </source>
</evidence>